<organism evidence="1 2">
    <name type="scientific">Paenimyroides ceti</name>
    <dbReference type="NCBI Taxonomy" id="395087"/>
    <lineage>
        <taxon>Bacteria</taxon>
        <taxon>Pseudomonadati</taxon>
        <taxon>Bacteroidota</taxon>
        <taxon>Flavobacteriia</taxon>
        <taxon>Flavobacteriales</taxon>
        <taxon>Flavobacteriaceae</taxon>
        <taxon>Paenimyroides</taxon>
    </lineage>
</organism>
<accession>A0ABT8CXB7</accession>
<sequence>MNMLRYYISILLLFSGLHIYAQDSIPKITKYPQRYGIRIGTDVFKASRNIWDKDYTGFEVNADYRLKENLYGVVEIGMEKKFKEEDQLTFTTKGNYIKIGVDYNLHKNWLDMENIIFVGGRFGLSLHSQQLHSYKIYTQNPYFGESEVYPELLSKGLSAHFVELVGGIKVEVLNNLFLSFSVRLNYLITQKQPEGFENLYLPGFGRKYSGNIGANFNYGLSYFIPLYKKQPVKKELQ</sequence>
<protein>
    <submittedName>
        <fullName evidence="1">DUF6048 family protein</fullName>
    </submittedName>
</protein>
<comment type="caution">
    <text evidence="1">The sequence shown here is derived from an EMBL/GenBank/DDBJ whole genome shotgun (WGS) entry which is preliminary data.</text>
</comment>
<dbReference type="InterPro" id="IPR046111">
    <property type="entry name" value="DUF6048"/>
</dbReference>
<reference evidence="2" key="1">
    <citation type="journal article" date="2019" name="Int. J. Syst. Evol. Microbiol.">
        <title>The Global Catalogue of Microorganisms (GCM) 10K type strain sequencing project: providing services to taxonomists for standard genome sequencing and annotation.</title>
        <authorList>
            <consortium name="The Broad Institute Genomics Platform"/>
            <consortium name="The Broad Institute Genome Sequencing Center for Infectious Disease"/>
            <person name="Wu L."/>
            <person name="Ma J."/>
        </authorList>
    </citation>
    <scope>NUCLEOTIDE SEQUENCE [LARGE SCALE GENOMIC DNA]</scope>
    <source>
        <strain evidence="2">CECT 7184</strain>
    </source>
</reference>
<evidence type="ECO:0000313" key="2">
    <source>
        <dbReference type="Proteomes" id="UP001242368"/>
    </source>
</evidence>
<gene>
    <name evidence="1" type="ORF">QW060_11810</name>
</gene>
<keyword evidence="2" id="KW-1185">Reference proteome</keyword>
<name>A0ABT8CXB7_9FLAO</name>
<dbReference type="Proteomes" id="UP001242368">
    <property type="component" value="Unassembled WGS sequence"/>
</dbReference>
<evidence type="ECO:0000313" key="1">
    <source>
        <dbReference type="EMBL" id="MDN3707797.1"/>
    </source>
</evidence>
<dbReference type="Pfam" id="PF19515">
    <property type="entry name" value="DUF6048"/>
    <property type="match status" value="1"/>
</dbReference>
<dbReference type="RefSeq" id="WP_290363751.1">
    <property type="nucleotide sequence ID" value="NZ_JAUFQU010000001.1"/>
</dbReference>
<proteinExistence type="predicted"/>
<dbReference type="EMBL" id="JAUFQU010000001">
    <property type="protein sequence ID" value="MDN3707797.1"/>
    <property type="molecule type" value="Genomic_DNA"/>
</dbReference>